<dbReference type="GeneID" id="85474733"/>
<evidence type="ECO:0000313" key="2">
    <source>
        <dbReference type="Proteomes" id="UP001243989"/>
    </source>
</evidence>
<dbReference type="EMBL" id="JAHMHQ010000005">
    <property type="protein sequence ID" value="KAK1639318.1"/>
    <property type="molecule type" value="Genomic_DNA"/>
</dbReference>
<comment type="caution">
    <text evidence="1">The sequence shown here is derived from an EMBL/GenBank/DDBJ whole genome shotgun (WGS) entry which is preliminary data.</text>
</comment>
<reference evidence="1" key="1">
    <citation type="submission" date="2021-06" db="EMBL/GenBank/DDBJ databases">
        <title>Comparative genomics, transcriptomics and evolutionary studies reveal genomic signatures of adaptation to plant cell wall in hemibiotrophic fungi.</title>
        <authorList>
            <consortium name="DOE Joint Genome Institute"/>
            <person name="Baroncelli R."/>
            <person name="Diaz J.F."/>
            <person name="Benocci T."/>
            <person name="Peng M."/>
            <person name="Battaglia E."/>
            <person name="Haridas S."/>
            <person name="Andreopoulos W."/>
            <person name="Labutti K."/>
            <person name="Pangilinan J."/>
            <person name="Floch G.L."/>
            <person name="Makela M.R."/>
            <person name="Henrissat B."/>
            <person name="Grigoriev I.V."/>
            <person name="Crouch J.A."/>
            <person name="De Vries R.P."/>
            <person name="Sukno S.A."/>
            <person name="Thon M.R."/>
        </authorList>
    </citation>
    <scope>NUCLEOTIDE SEQUENCE</scope>
    <source>
        <strain evidence="1">CBS 102054</strain>
    </source>
</reference>
<keyword evidence="2" id="KW-1185">Reference proteome</keyword>
<gene>
    <name evidence="1" type="ORF">BDP81DRAFT_420763</name>
</gene>
<accession>A0AAI9ZYK9</accession>
<name>A0AAI9ZYK9_9PEZI</name>
<protein>
    <submittedName>
        <fullName evidence="1">Uncharacterized protein</fullName>
    </submittedName>
</protein>
<dbReference type="RefSeq" id="XP_060447925.1">
    <property type="nucleotide sequence ID" value="XM_060589871.1"/>
</dbReference>
<organism evidence="1 2">
    <name type="scientific">Colletotrichum phormii</name>
    <dbReference type="NCBI Taxonomy" id="359342"/>
    <lineage>
        <taxon>Eukaryota</taxon>
        <taxon>Fungi</taxon>
        <taxon>Dikarya</taxon>
        <taxon>Ascomycota</taxon>
        <taxon>Pezizomycotina</taxon>
        <taxon>Sordariomycetes</taxon>
        <taxon>Hypocreomycetidae</taxon>
        <taxon>Glomerellales</taxon>
        <taxon>Glomerellaceae</taxon>
        <taxon>Colletotrichum</taxon>
        <taxon>Colletotrichum acutatum species complex</taxon>
    </lineage>
</organism>
<dbReference type="Proteomes" id="UP001243989">
    <property type="component" value="Unassembled WGS sequence"/>
</dbReference>
<evidence type="ECO:0000313" key="1">
    <source>
        <dbReference type="EMBL" id="KAK1639318.1"/>
    </source>
</evidence>
<proteinExistence type="predicted"/>
<dbReference type="AlphaFoldDB" id="A0AAI9ZYK9"/>
<sequence length="96" mass="10812">MQVPLPGFERLAFSNLATYWPRLESIGLFNLEYDGAKQEVQRVVTQTAAAGEVLPITPPTINASWQVSFEGPHLSRAPRTCLSSNRLDVFVHRMVW</sequence>